<proteinExistence type="predicted"/>
<organism evidence="1 2">
    <name type="scientific">Bacillus carboniphilus</name>
    <dbReference type="NCBI Taxonomy" id="86663"/>
    <lineage>
        <taxon>Bacteria</taxon>
        <taxon>Bacillati</taxon>
        <taxon>Bacillota</taxon>
        <taxon>Bacilli</taxon>
        <taxon>Bacillales</taxon>
        <taxon>Bacillaceae</taxon>
        <taxon>Bacillus</taxon>
    </lineage>
</organism>
<reference evidence="2" key="1">
    <citation type="journal article" date="2019" name="Int. J. Syst. Evol. Microbiol.">
        <title>The Global Catalogue of Microorganisms (GCM) 10K type strain sequencing project: providing services to taxonomists for standard genome sequencing and annotation.</title>
        <authorList>
            <consortium name="The Broad Institute Genomics Platform"/>
            <consortium name="The Broad Institute Genome Sequencing Center for Infectious Disease"/>
            <person name="Wu L."/>
            <person name="Ma J."/>
        </authorList>
    </citation>
    <scope>NUCLEOTIDE SEQUENCE [LARGE SCALE GENOMIC DNA]</scope>
    <source>
        <strain evidence="2">JCM 9731</strain>
    </source>
</reference>
<evidence type="ECO:0000313" key="1">
    <source>
        <dbReference type="EMBL" id="GAA0329986.1"/>
    </source>
</evidence>
<gene>
    <name evidence="1" type="ORF">GCM10008967_20600</name>
</gene>
<sequence>MKIGRMVRQLLDSERSDELGDGIEHRRIMVSVYYQVEDNWETNQIPTYLDLFTPKAEEAASILAEMGADVKHLKHLSLSSFNNAPISERTPPLPGVASGKCGFTTLSTFSRRFPHF</sequence>
<dbReference type="RefSeq" id="WP_343798766.1">
    <property type="nucleotide sequence ID" value="NZ_BAAADJ010000021.1"/>
</dbReference>
<accession>A0ABP3G008</accession>
<name>A0ABP3G008_9BACI</name>
<protein>
    <submittedName>
        <fullName evidence="1">Uncharacterized protein</fullName>
    </submittedName>
</protein>
<comment type="caution">
    <text evidence="1">The sequence shown here is derived from an EMBL/GenBank/DDBJ whole genome shotgun (WGS) entry which is preliminary data.</text>
</comment>
<dbReference type="Proteomes" id="UP001500782">
    <property type="component" value="Unassembled WGS sequence"/>
</dbReference>
<keyword evidence="2" id="KW-1185">Reference proteome</keyword>
<dbReference type="EMBL" id="BAAADJ010000021">
    <property type="protein sequence ID" value="GAA0329986.1"/>
    <property type="molecule type" value="Genomic_DNA"/>
</dbReference>
<evidence type="ECO:0000313" key="2">
    <source>
        <dbReference type="Proteomes" id="UP001500782"/>
    </source>
</evidence>